<comment type="caution">
    <text evidence="2">The sequence shown here is derived from an EMBL/GenBank/DDBJ whole genome shotgun (WGS) entry which is preliminary data.</text>
</comment>
<protein>
    <submittedName>
        <fullName evidence="2">Uncharacterized protein</fullName>
    </submittedName>
</protein>
<proteinExistence type="predicted"/>
<evidence type="ECO:0000313" key="2">
    <source>
        <dbReference type="EMBL" id="MPC21940.1"/>
    </source>
</evidence>
<keyword evidence="3" id="KW-1185">Reference proteome</keyword>
<organism evidence="2 3">
    <name type="scientific">Portunus trituberculatus</name>
    <name type="common">Swimming crab</name>
    <name type="synonym">Neptunus trituberculatus</name>
    <dbReference type="NCBI Taxonomy" id="210409"/>
    <lineage>
        <taxon>Eukaryota</taxon>
        <taxon>Metazoa</taxon>
        <taxon>Ecdysozoa</taxon>
        <taxon>Arthropoda</taxon>
        <taxon>Crustacea</taxon>
        <taxon>Multicrustacea</taxon>
        <taxon>Malacostraca</taxon>
        <taxon>Eumalacostraca</taxon>
        <taxon>Eucarida</taxon>
        <taxon>Decapoda</taxon>
        <taxon>Pleocyemata</taxon>
        <taxon>Brachyura</taxon>
        <taxon>Eubrachyura</taxon>
        <taxon>Portunoidea</taxon>
        <taxon>Portunidae</taxon>
        <taxon>Portuninae</taxon>
        <taxon>Portunus</taxon>
    </lineage>
</organism>
<keyword evidence="1" id="KW-0812">Transmembrane</keyword>
<sequence>MKTSSEQQNTMCETEGVVVVVMVVVVMVVVSRVTGTNQFPYSNHITLNVMKEGVQLLKTQLLHIPKIRRLRKKNKTIVEMPVPVEYGQKTIIQSSRCCSS</sequence>
<gene>
    <name evidence="2" type="ORF">E2C01_014945</name>
</gene>
<dbReference type="Proteomes" id="UP000324222">
    <property type="component" value="Unassembled WGS sequence"/>
</dbReference>
<dbReference type="AlphaFoldDB" id="A0A5B7DKD7"/>
<feature type="transmembrane region" description="Helical" evidence="1">
    <location>
        <begin position="16"/>
        <end position="35"/>
    </location>
</feature>
<name>A0A5B7DKD7_PORTR</name>
<evidence type="ECO:0000256" key="1">
    <source>
        <dbReference type="SAM" id="Phobius"/>
    </source>
</evidence>
<evidence type="ECO:0000313" key="3">
    <source>
        <dbReference type="Proteomes" id="UP000324222"/>
    </source>
</evidence>
<dbReference type="EMBL" id="VSRR010001034">
    <property type="protein sequence ID" value="MPC21940.1"/>
    <property type="molecule type" value="Genomic_DNA"/>
</dbReference>
<keyword evidence="1" id="KW-0472">Membrane</keyword>
<keyword evidence="1" id="KW-1133">Transmembrane helix</keyword>
<reference evidence="2 3" key="1">
    <citation type="submission" date="2019-05" db="EMBL/GenBank/DDBJ databases">
        <title>Another draft genome of Portunus trituberculatus and its Hox gene families provides insights of decapod evolution.</title>
        <authorList>
            <person name="Jeong J.-H."/>
            <person name="Song I."/>
            <person name="Kim S."/>
            <person name="Choi T."/>
            <person name="Kim D."/>
            <person name="Ryu S."/>
            <person name="Kim W."/>
        </authorList>
    </citation>
    <scope>NUCLEOTIDE SEQUENCE [LARGE SCALE GENOMIC DNA]</scope>
    <source>
        <tissue evidence="2">Muscle</tissue>
    </source>
</reference>
<accession>A0A5B7DKD7</accession>